<comment type="subunit">
    <text evidence="6">Part of the 30S ribosomal subunit.</text>
</comment>
<dbReference type="PANTHER" id="PTHR10744:SF1">
    <property type="entry name" value="SMALL RIBOSOMAL SUBUNIT PROTEIN US17M"/>
    <property type="match status" value="1"/>
</dbReference>
<dbReference type="EMBL" id="CP029479">
    <property type="protein sequence ID" value="AWM77259.1"/>
    <property type="molecule type" value="Genomic_DNA"/>
</dbReference>
<protein>
    <recommendedName>
        <fullName evidence="6">Small ribosomal subunit protein uS17</fullName>
    </recommendedName>
</protein>
<dbReference type="Pfam" id="PF00366">
    <property type="entry name" value="Ribosomal_S17"/>
    <property type="match status" value="1"/>
</dbReference>
<comment type="function">
    <text evidence="6">One of the primary rRNA binding proteins, it binds specifically to the 5'-end of 16S ribosomal RNA.</text>
</comment>
<organism evidence="7 8">
    <name type="scientific">Phenylobacterium parvum</name>
    <dbReference type="NCBI Taxonomy" id="2201350"/>
    <lineage>
        <taxon>Bacteria</taxon>
        <taxon>Pseudomonadati</taxon>
        <taxon>Pseudomonadota</taxon>
        <taxon>Alphaproteobacteria</taxon>
        <taxon>Caulobacterales</taxon>
        <taxon>Caulobacteraceae</taxon>
        <taxon>Phenylobacterium</taxon>
    </lineage>
</organism>
<sequence length="83" mass="9251">MPKRILEGVVVSDKGDKTVVVKVERTFLHPVLKKPVRRSKKYHAHDEGNVYQAGDLARIIECAPRSKTKTWEVLPKAGASQAS</sequence>
<dbReference type="OrthoDB" id="9811714at2"/>
<evidence type="ECO:0000256" key="6">
    <source>
        <dbReference type="HAMAP-Rule" id="MF_01345"/>
    </source>
</evidence>
<keyword evidence="5 6" id="KW-0687">Ribonucleoprotein</keyword>
<keyword evidence="8" id="KW-1185">Reference proteome</keyword>
<dbReference type="SUPFAM" id="SSF50249">
    <property type="entry name" value="Nucleic acid-binding proteins"/>
    <property type="match status" value="1"/>
</dbReference>
<dbReference type="KEGG" id="phb:HYN04_05475"/>
<dbReference type="GO" id="GO:0022627">
    <property type="term" value="C:cytosolic small ribosomal subunit"/>
    <property type="evidence" value="ECO:0007669"/>
    <property type="project" value="UniProtKB-UniRule"/>
</dbReference>
<keyword evidence="2 6" id="KW-0699">rRNA-binding</keyword>
<dbReference type="AlphaFoldDB" id="A0A2Z3HWQ5"/>
<dbReference type="InterPro" id="IPR012340">
    <property type="entry name" value="NA-bd_OB-fold"/>
</dbReference>
<evidence type="ECO:0000256" key="4">
    <source>
        <dbReference type="ARBA" id="ARBA00022980"/>
    </source>
</evidence>
<evidence type="ECO:0000256" key="5">
    <source>
        <dbReference type="ARBA" id="ARBA00023274"/>
    </source>
</evidence>
<name>A0A2Z3HWQ5_9CAUL</name>
<dbReference type="RefSeq" id="WP_110449826.1">
    <property type="nucleotide sequence ID" value="NZ_CP029479.1"/>
</dbReference>
<evidence type="ECO:0000256" key="1">
    <source>
        <dbReference type="ARBA" id="ARBA00010254"/>
    </source>
</evidence>
<dbReference type="HAMAP" id="MF_01345_B">
    <property type="entry name" value="Ribosomal_uS17_B"/>
    <property type="match status" value="1"/>
</dbReference>
<keyword evidence="4 6" id="KW-0689">Ribosomal protein</keyword>
<dbReference type="GO" id="GO:0019843">
    <property type="term" value="F:rRNA binding"/>
    <property type="evidence" value="ECO:0007669"/>
    <property type="project" value="UniProtKB-UniRule"/>
</dbReference>
<dbReference type="NCBIfam" id="NF004123">
    <property type="entry name" value="PRK05610.1"/>
    <property type="match status" value="1"/>
</dbReference>
<dbReference type="Gene3D" id="2.40.50.140">
    <property type="entry name" value="Nucleic acid-binding proteins"/>
    <property type="match status" value="1"/>
</dbReference>
<dbReference type="GO" id="GO:0006412">
    <property type="term" value="P:translation"/>
    <property type="evidence" value="ECO:0007669"/>
    <property type="project" value="UniProtKB-UniRule"/>
</dbReference>
<evidence type="ECO:0000313" key="7">
    <source>
        <dbReference type="EMBL" id="AWM77259.1"/>
    </source>
</evidence>
<dbReference type="CDD" id="cd00364">
    <property type="entry name" value="Ribosomal_uS17"/>
    <property type="match status" value="1"/>
</dbReference>
<dbReference type="PANTHER" id="PTHR10744">
    <property type="entry name" value="40S RIBOSOMAL PROTEIN S11 FAMILY MEMBER"/>
    <property type="match status" value="1"/>
</dbReference>
<dbReference type="PRINTS" id="PR00973">
    <property type="entry name" value="RIBOSOMALS17"/>
</dbReference>
<dbReference type="NCBIfam" id="TIGR03635">
    <property type="entry name" value="uS17_bact"/>
    <property type="match status" value="1"/>
</dbReference>
<keyword evidence="3 6" id="KW-0694">RNA-binding</keyword>
<proteinExistence type="inferred from homology"/>
<reference evidence="8" key="1">
    <citation type="submission" date="2018-05" db="EMBL/GenBank/DDBJ databases">
        <title>Genome sequencing of Phenylobacterium sp. HYN0004.</title>
        <authorList>
            <person name="Yi H."/>
            <person name="Baek C."/>
        </authorList>
    </citation>
    <scope>NUCLEOTIDE SEQUENCE [LARGE SCALE GENOMIC DNA]</scope>
    <source>
        <strain evidence="8">HYN0004</strain>
    </source>
</reference>
<dbReference type="InterPro" id="IPR019984">
    <property type="entry name" value="Ribosomal_uS17_bact/chlr"/>
</dbReference>
<evidence type="ECO:0000313" key="8">
    <source>
        <dbReference type="Proteomes" id="UP000247763"/>
    </source>
</evidence>
<comment type="similarity">
    <text evidence="1 6">Belongs to the universal ribosomal protein uS17 family.</text>
</comment>
<evidence type="ECO:0000256" key="2">
    <source>
        <dbReference type="ARBA" id="ARBA00022730"/>
    </source>
</evidence>
<gene>
    <name evidence="6" type="primary">rpsQ</name>
    <name evidence="7" type="ORF">HYN04_05475</name>
</gene>
<dbReference type="InterPro" id="IPR000266">
    <property type="entry name" value="Ribosomal_uS17"/>
</dbReference>
<dbReference type="Proteomes" id="UP000247763">
    <property type="component" value="Chromosome"/>
</dbReference>
<dbReference type="GO" id="GO:0003735">
    <property type="term" value="F:structural constituent of ribosome"/>
    <property type="evidence" value="ECO:0007669"/>
    <property type="project" value="UniProtKB-UniRule"/>
</dbReference>
<evidence type="ECO:0000256" key="3">
    <source>
        <dbReference type="ARBA" id="ARBA00022884"/>
    </source>
</evidence>
<accession>A0A2Z3HWQ5</accession>